<dbReference type="STRING" id="1892869.ACGLYG10_1193"/>
<organism evidence="1 2">
    <name type="scientific">Actinomyces glycerinitolerans</name>
    <dbReference type="NCBI Taxonomy" id="1892869"/>
    <lineage>
        <taxon>Bacteria</taxon>
        <taxon>Bacillati</taxon>
        <taxon>Actinomycetota</taxon>
        <taxon>Actinomycetes</taxon>
        <taxon>Actinomycetales</taxon>
        <taxon>Actinomycetaceae</taxon>
        <taxon>Actinomyces</taxon>
    </lineage>
</organism>
<dbReference type="Proteomes" id="UP000184291">
    <property type="component" value="Unassembled WGS sequence"/>
</dbReference>
<dbReference type="PANTHER" id="PTHR48098">
    <property type="entry name" value="ENTEROCHELIN ESTERASE-RELATED"/>
    <property type="match status" value="1"/>
</dbReference>
<keyword evidence="1" id="KW-0378">Hydrolase</keyword>
<dbReference type="AlphaFoldDB" id="A0A1M4RYG8"/>
<dbReference type="OrthoDB" id="4527292at2"/>
<keyword evidence="2" id="KW-1185">Reference proteome</keyword>
<sequence length="274" mass="31435">MALLTMNFESRYLRANQEFTMILPDRPQAEESADYYERTRDLKVLWLLHGTFGDHSDWVRKTNIERYAVEKGIAVVMPSGQNSNFSNWSSAMLGYEAYDYVIKELMPLVWNWFPVSRRREDNFIAGLSMGGRATIKFAVNHPELFTAAVVLSATPKNFDLLTEEYLASDDIFARRLAGMADNAGGLEAFKASEENVWRIIDEKAASGALPRLRFHTGGDDDYIVPDLMTFKKHAEEIGLEAEFVITEGYGHEWDFWDRAIREALEFFDLEDACR</sequence>
<accession>A0A1M4RYG8</accession>
<dbReference type="EMBL" id="FQTT01000009">
    <property type="protein sequence ID" value="SHE24981.1"/>
    <property type="molecule type" value="Genomic_DNA"/>
</dbReference>
<dbReference type="GO" id="GO:0016747">
    <property type="term" value="F:acyltransferase activity, transferring groups other than amino-acyl groups"/>
    <property type="evidence" value="ECO:0007669"/>
    <property type="project" value="TreeGrafter"/>
</dbReference>
<evidence type="ECO:0000313" key="1">
    <source>
        <dbReference type="EMBL" id="SHE24981.1"/>
    </source>
</evidence>
<gene>
    <name evidence="1" type="ORF">ACGLYG10_1193</name>
</gene>
<dbReference type="RefSeq" id="WP_073328976.1">
    <property type="nucleotide sequence ID" value="NZ_FQTT01000009.1"/>
</dbReference>
<dbReference type="InterPro" id="IPR000801">
    <property type="entry name" value="Esterase-like"/>
</dbReference>
<reference evidence="2" key="1">
    <citation type="submission" date="2016-09" db="EMBL/GenBank/DDBJ databases">
        <authorList>
            <person name="Strepis N."/>
        </authorList>
    </citation>
    <scope>NUCLEOTIDE SEQUENCE [LARGE SCALE GENOMIC DNA]</scope>
</reference>
<dbReference type="Gene3D" id="3.40.50.1820">
    <property type="entry name" value="alpha/beta hydrolase"/>
    <property type="match status" value="1"/>
</dbReference>
<proteinExistence type="predicted"/>
<dbReference type="SUPFAM" id="SSF53474">
    <property type="entry name" value="alpha/beta-Hydrolases"/>
    <property type="match status" value="1"/>
</dbReference>
<protein>
    <submittedName>
        <fullName evidence="1">Alpha/beta hydrolase fold</fullName>
    </submittedName>
</protein>
<name>A0A1M4RYG8_9ACTO</name>
<dbReference type="Pfam" id="PF00756">
    <property type="entry name" value="Esterase"/>
    <property type="match status" value="1"/>
</dbReference>
<dbReference type="PANTHER" id="PTHR48098:SF1">
    <property type="entry name" value="DIACYLGLYCEROL ACYLTRANSFERASE_MYCOLYLTRANSFERASE AG85A"/>
    <property type="match status" value="1"/>
</dbReference>
<evidence type="ECO:0000313" key="2">
    <source>
        <dbReference type="Proteomes" id="UP000184291"/>
    </source>
</evidence>
<dbReference type="InterPro" id="IPR029058">
    <property type="entry name" value="AB_hydrolase_fold"/>
</dbReference>
<dbReference type="GO" id="GO:0016787">
    <property type="term" value="F:hydrolase activity"/>
    <property type="evidence" value="ECO:0007669"/>
    <property type="project" value="UniProtKB-KW"/>
</dbReference>
<dbReference type="InterPro" id="IPR050583">
    <property type="entry name" value="Mycobacterial_A85_antigen"/>
</dbReference>